<feature type="domain" description="Polysaccharide export protein N-terminal" evidence="15">
    <location>
        <begin position="56"/>
        <end position="130"/>
    </location>
</feature>
<keyword evidence="18" id="KW-1185">Reference proteome</keyword>
<comment type="subcellular location">
    <subcellularLocation>
        <location evidence="1">Cell outer membrane</location>
        <topology evidence="1">Multi-pass membrane protein</topology>
    </subcellularLocation>
</comment>
<keyword evidence="14" id="KW-0449">Lipoprotein</keyword>
<evidence type="ECO:0000256" key="4">
    <source>
        <dbReference type="ARBA" id="ARBA00022452"/>
    </source>
</evidence>
<keyword evidence="11" id="KW-0472">Membrane</keyword>
<evidence type="ECO:0000313" key="18">
    <source>
        <dbReference type="Proteomes" id="UP001500238"/>
    </source>
</evidence>
<dbReference type="InterPro" id="IPR054765">
    <property type="entry name" value="SLBB_dom"/>
</dbReference>
<feature type="domain" description="SLBB" evidence="16">
    <location>
        <begin position="139"/>
        <end position="222"/>
    </location>
</feature>
<keyword evidence="3" id="KW-0813">Transport</keyword>
<organism evidence="17 18">
    <name type="scientific">Sphingomonas insulae</name>
    <dbReference type="NCBI Taxonomy" id="424800"/>
    <lineage>
        <taxon>Bacteria</taxon>
        <taxon>Pseudomonadati</taxon>
        <taxon>Pseudomonadota</taxon>
        <taxon>Alphaproteobacteria</taxon>
        <taxon>Sphingomonadales</taxon>
        <taxon>Sphingomonadaceae</taxon>
        <taxon>Sphingomonas</taxon>
    </lineage>
</organism>
<keyword evidence="8" id="KW-0625">Polysaccharide transport</keyword>
<keyword evidence="5" id="KW-0762">Sugar transport</keyword>
<keyword evidence="10" id="KW-0626">Porin</keyword>
<dbReference type="InterPro" id="IPR049712">
    <property type="entry name" value="Poly_export"/>
</dbReference>
<evidence type="ECO:0000256" key="6">
    <source>
        <dbReference type="ARBA" id="ARBA00022692"/>
    </source>
</evidence>
<keyword evidence="7" id="KW-0732">Signal</keyword>
<keyword evidence="12" id="KW-0564">Palmitate</keyword>
<evidence type="ECO:0000256" key="10">
    <source>
        <dbReference type="ARBA" id="ARBA00023114"/>
    </source>
</evidence>
<dbReference type="Gene3D" id="3.10.560.10">
    <property type="entry name" value="Outer membrane lipoprotein wza domain like"/>
    <property type="match status" value="1"/>
</dbReference>
<dbReference type="InterPro" id="IPR017477">
    <property type="entry name" value="PEP-CTERM_polysacc_export"/>
</dbReference>
<evidence type="ECO:0000256" key="7">
    <source>
        <dbReference type="ARBA" id="ARBA00022729"/>
    </source>
</evidence>
<name>A0ABP3T3G2_9SPHN</name>
<evidence type="ECO:0000256" key="11">
    <source>
        <dbReference type="ARBA" id="ARBA00023136"/>
    </source>
</evidence>
<reference evidence="18" key="1">
    <citation type="journal article" date="2019" name="Int. J. Syst. Evol. Microbiol.">
        <title>The Global Catalogue of Microorganisms (GCM) 10K type strain sequencing project: providing services to taxonomists for standard genome sequencing and annotation.</title>
        <authorList>
            <consortium name="The Broad Institute Genomics Platform"/>
            <consortium name="The Broad Institute Genome Sequencing Center for Infectious Disease"/>
            <person name="Wu L."/>
            <person name="Ma J."/>
        </authorList>
    </citation>
    <scope>NUCLEOTIDE SEQUENCE [LARGE SCALE GENOMIC DNA]</scope>
    <source>
        <strain evidence="18">JCM 14603</strain>
    </source>
</reference>
<evidence type="ECO:0000256" key="14">
    <source>
        <dbReference type="ARBA" id="ARBA00023288"/>
    </source>
</evidence>
<comment type="similarity">
    <text evidence="2">Belongs to the BexD/CtrA/VexA family.</text>
</comment>
<evidence type="ECO:0000256" key="2">
    <source>
        <dbReference type="ARBA" id="ARBA00009450"/>
    </source>
</evidence>
<evidence type="ECO:0000256" key="12">
    <source>
        <dbReference type="ARBA" id="ARBA00023139"/>
    </source>
</evidence>
<evidence type="ECO:0000313" key="17">
    <source>
        <dbReference type="EMBL" id="GAA0673689.1"/>
    </source>
</evidence>
<accession>A0ABP3T3G2</accession>
<protein>
    <submittedName>
        <fullName evidence="17">Polysaccharide export protein</fullName>
    </submittedName>
</protein>
<dbReference type="PANTHER" id="PTHR33619:SF3">
    <property type="entry name" value="POLYSACCHARIDE EXPORT PROTEIN GFCE-RELATED"/>
    <property type="match status" value="1"/>
</dbReference>
<evidence type="ECO:0000256" key="13">
    <source>
        <dbReference type="ARBA" id="ARBA00023237"/>
    </source>
</evidence>
<evidence type="ECO:0000259" key="16">
    <source>
        <dbReference type="Pfam" id="PF22461"/>
    </source>
</evidence>
<dbReference type="NCBIfam" id="TIGR03027">
    <property type="entry name" value="pepcterm_export"/>
    <property type="match status" value="1"/>
</dbReference>
<keyword evidence="13" id="KW-0998">Cell outer membrane</keyword>
<evidence type="ECO:0000256" key="1">
    <source>
        <dbReference type="ARBA" id="ARBA00004571"/>
    </source>
</evidence>
<dbReference type="Pfam" id="PF22461">
    <property type="entry name" value="SLBB_2"/>
    <property type="match status" value="1"/>
</dbReference>
<evidence type="ECO:0000259" key="15">
    <source>
        <dbReference type="Pfam" id="PF02563"/>
    </source>
</evidence>
<evidence type="ECO:0000256" key="9">
    <source>
        <dbReference type="ARBA" id="ARBA00023065"/>
    </source>
</evidence>
<keyword evidence="6" id="KW-0812">Transmembrane</keyword>
<evidence type="ECO:0000256" key="8">
    <source>
        <dbReference type="ARBA" id="ARBA00023047"/>
    </source>
</evidence>
<comment type="caution">
    <text evidence="17">The sequence shown here is derived from an EMBL/GenBank/DDBJ whole genome shotgun (WGS) entry which is preliminary data.</text>
</comment>
<sequence>MLRSGVVGRQEKTMRSGVPVRVLLAVGAAASALSGCSSGSGHPELPPASYVASKEQPGEEYVIGPLDQLNVFVWRNPELSAKIQVRPDGRITTPLINDMPAVGKTPSMLAADMKQALGQYVKDPIVSVIVENFSGTYSQQVRIIGATEKPASIPYRANMTLLDAMIAVGGLNQYAAGNKAKLVRHDRDTGKQSEYQLKISDLLKKGDSSANVSLQPGDVIIIPESMF</sequence>
<dbReference type="Pfam" id="PF02563">
    <property type="entry name" value="Poly_export"/>
    <property type="match status" value="1"/>
</dbReference>
<dbReference type="InterPro" id="IPR003715">
    <property type="entry name" value="Poly_export_N"/>
</dbReference>
<keyword evidence="9" id="KW-0406">Ion transport</keyword>
<dbReference type="PANTHER" id="PTHR33619">
    <property type="entry name" value="POLYSACCHARIDE EXPORT PROTEIN GFCE-RELATED"/>
    <property type="match status" value="1"/>
</dbReference>
<dbReference type="Proteomes" id="UP001500238">
    <property type="component" value="Unassembled WGS sequence"/>
</dbReference>
<evidence type="ECO:0000256" key="5">
    <source>
        <dbReference type="ARBA" id="ARBA00022597"/>
    </source>
</evidence>
<dbReference type="EMBL" id="BAAAES010000009">
    <property type="protein sequence ID" value="GAA0673689.1"/>
    <property type="molecule type" value="Genomic_DNA"/>
</dbReference>
<keyword evidence="4" id="KW-1134">Transmembrane beta strand</keyword>
<evidence type="ECO:0000256" key="3">
    <source>
        <dbReference type="ARBA" id="ARBA00022448"/>
    </source>
</evidence>
<proteinExistence type="inferred from homology"/>
<gene>
    <name evidence="17" type="ORF">GCM10009102_26800</name>
</gene>